<organism evidence="6 7">
    <name type="scientific">Frankia nepalensis</name>
    <dbReference type="NCBI Taxonomy" id="1836974"/>
    <lineage>
        <taxon>Bacteria</taxon>
        <taxon>Bacillati</taxon>
        <taxon>Actinomycetota</taxon>
        <taxon>Actinomycetes</taxon>
        <taxon>Frankiales</taxon>
        <taxon>Frankiaceae</taxon>
        <taxon>Frankia</taxon>
    </lineage>
</organism>
<feature type="compositionally biased region" description="Gly residues" evidence="3">
    <location>
        <begin position="520"/>
        <end position="547"/>
    </location>
</feature>
<dbReference type="SUPFAM" id="SSF53822">
    <property type="entry name" value="Periplasmic binding protein-like I"/>
    <property type="match status" value="1"/>
</dbReference>
<dbReference type="PANTHER" id="PTHR47151:SF2">
    <property type="entry name" value="AMINO ACID BINDING PROTEIN"/>
    <property type="match status" value="1"/>
</dbReference>
<dbReference type="AlphaFoldDB" id="A0A937URU0"/>
<dbReference type="InterPro" id="IPR028081">
    <property type="entry name" value="Leu-bd"/>
</dbReference>
<dbReference type="RefSeq" id="WP_203007438.1">
    <property type="nucleotide sequence ID" value="NZ_JADWYU010000114.1"/>
</dbReference>
<accession>A0A937URU0</accession>
<evidence type="ECO:0000256" key="2">
    <source>
        <dbReference type="ARBA" id="ARBA00022729"/>
    </source>
</evidence>
<feature type="compositionally biased region" description="Acidic residues" evidence="3">
    <location>
        <begin position="548"/>
        <end position="557"/>
    </location>
</feature>
<feature type="compositionally biased region" description="Low complexity" evidence="3">
    <location>
        <begin position="489"/>
        <end position="498"/>
    </location>
</feature>
<keyword evidence="4" id="KW-0812">Transmembrane</keyword>
<evidence type="ECO:0000256" key="3">
    <source>
        <dbReference type="SAM" id="MobiDB-lite"/>
    </source>
</evidence>
<dbReference type="Proteomes" id="UP000604475">
    <property type="component" value="Unassembled WGS sequence"/>
</dbReference>
<keyword evidence="7" id="KW-1185">Reference proteome</keyword>
<feature type="region of interest" description="Disordered" evidence="3">
    <location>
        <begin position="470"/>
        <end position="557"/>
    </location>
</feature>
<gene>
    <name evidence="6" type="ORF">I7412_20890</name>
</gene>
<evidence type="ECO:0000259" key="5">
    <source>
        <dbReference type="Pfam" id="PF13458"/>
    </source>
</evidence>
<keyword evidence="4" id="KW-1133">Transmembrane helix</keyword>
<feature type="compositionally biased region" description="Polar residues" evidence="3">
    <location>
        <begin position="287"/>
        <end position="298"/>
    </location>
</feature>
<evidence type="ECO:0000313" key="6">
    <source>
        <dbReference type="EMBL" id="MBL7629580.1"/>
    </source>
</evidence>
<evidence type="ECO:0000256" key="1">
    <source>
        <dbReference type="ARBA" id="ARBA00010062"/>
    </source>
</evidence>
<feature type="region of interest" description="Disordered" evidence="3">
    <location>
        <begin position="287"/>
        <end position="306"/>
    </location>
</feature>
<feature type="domain" description="Leucine-binding protein" evidence="5">
    <location>
        <begin position="190"/>
        <end position="471"/>
    </location>
</feature>
<dbReference type="PANTHER" id="PTHR47151">
    <property type="entry name" value="LEU/ILE/VAL-BINDING ABC TRANSPORTER SUBUNIT"/>
    <property type="match status" value="1"/>
</dbReference>
<keyword evidence="4" id="KW-0472">Membrane</keyword>
<evidence type="ECO:0000256" key="4">
    <source>
        <dbReference type="SAM" id="Phobius"/>
    </source>
</evidence>
<sequence>MTSDTDSAAEPGSTRGPLPEPAVETDDRVPAAGGEPARSAAPRGADGDPAVDAAAPASERAGASPGAARREPRARRLARWLTEGSGPESEIVASEPVVGGRASQDGPLVPGWQIAVTWLTDAARWTRRAARGTLAWTARRRRTRRGRALLAGILALLVAIPTGLGIGLSALLRDDGGGSGPNGNRGPYVLRIGVMAPLSGDLGNIGVAVRNAVTLAVDEVNESKAIPGWKVEVVAKDDLSRPDGGSAAAEAFAKDQAIIGVVGPLSSTVARVTLPVLDAAGIPVVSPSNSEPELTAQDQPEADRQRPYDRYFRLTGSDASQAIVGANYAVHDLNWNRIVVVDGGPSYGRTLAERFAGAAVAAGGSIVGSYRVDGDGADDAEVELVGDAIRWLAPDLVYTTTGYAFASALRQRMAADGLSIPLLGTDAMVSARYLDSAGEEAEGDLATDLAVPLSRLPAAGGFAAAFLDRWGPVSGGPEQPASPDKKPEPSTSPSTEPAGSGGDDGPSASPDDGAPASGEGPDGSTGAAGAGTSAGTGDGTGEGGTGEGGDEEPSPQDEQADMIPAVAAYAYDAARALLRAAAAVLPGRVAIDDATRGAVAAEIGGGSFAGVTGQISFDAFGDRRDPAAVVYAVLNGRFVPFTVQGD</sequence>
<evidence type="ECO:0000313" key="7">
    <source>
        <dbReference type="Proteomes" id="UP000604475"/>
    </source>
</evidence>
<comment type="similarity">
    <text evidence="1">Belongs to the leucine-binding protein family.</text>
</comment>
<feature type="region of interest" description="Disordered" evidence="3">
    <location>
        <begin position="1"/>
        <end position="104"/>
    </location>
</feature>
<protein>
    <submittedName>
        <fullName evidence="6">Branched-chain amino acid ABC transporter substrate-binding protein</fullName>
    </submittedName>
</protein>
<name>A0A937URU0_9ACTN</name>
<proteinExistence type="inferred from homology"/>
<comment type="caution">
    <text evidence="6">The sequence shown here is derived from an EMBL/GenBank/DDBJ whole genome shotgun (WGS) entry which is preliminary data.</text>
</comment>
<dbReference type="EMBL" id="JAEACQ010000232">
    <property type="protein sequence ID" value="MBL7629580.1"/>
    <property type="molecule type" value="Genomic_DNA"/>
</dbReference>
<feature type="compositionally biased region" description="Low complexity" evidence="3">
    <location>
        <begin position="505"/>
        <end position="519"/>
    </location>
</feature>
<dbReference type="Pfam" id="PF13458">
    <property type="entry name" value="Peripla_BP_6"/>
    <property type="match status" value="1"/>
</dbReference>
<keyword evidence="2" id="KW-0732">Signal</keyword>
<feature type="compositionally biased region" description="Low complexity" evidence="3">
    <location>
        <begin position="40"/>
        <end position="67"/>
    </location>
</feature>
<reference evidence="6" key="1">
    <citation type="submission" date="2020-12" db="EMBL/GenBank/DDBJ databases">
        <title>Genomic characterization of non-nitrogen-fixing Frankia strains.</title>
        <authorList>
            <person name="Carlos-Shanley C."/>
            <person name="Guerra T."/>
            <person name="Hahn D."/>
        </authorList>
    </citation>
    <scope>NUCLEOTIDE SEQUENCE</scope>
    <source>
        <strain evidence="6">CN6</strain>
    </source>
</reference>
<dbReference type="CDD" id="cd06342">
    <property type="entry name" value="PBP1_ABC_LIVBP-like"/>
    <property type="match status" value="1"/>
</dbReference>
<feature type="transmembrane region" description="Helical" evidence="4">
    <location>
        <begin position="148"/>
        <end position="172"/>
    </location>
</feature>
<dbReference type="InterPro" id="IPR028082">
    <property type="entry name" value="Peripla_BP_I"/>
</dbReference>
<dbReference type="Gene3D" id="3.40.50.2300">
    <property type="match status" value="3"/>
</dbReference>